<keyword evidence="3" id="KW-0560">Oxidoreductase</keyword>
<organism evidence="8 9">
    <name type="scientific">Brevibacillus fluminis</name>
    <dbReference type="NCBI Taxonomy" id="511487"/>
    <lineage>
        <taxon>Bacteria</taxon>
        <taxon>Bacillati</taxon>
        <taxon>Bacillota</taxon>
        <taxon>Bacilli</taxon>
        <taxon>Bacillales</taxon>
        <taxon>Paenibacillaceae</taxon>
        <taxon>Brevibacillus</taxon>
    </lineage>
</organism>
<keyword evidence="2" id="KW-0479">Metal-binding</keyword>
<feature type="transmembrane region" description="Helical" evidence="6">
    <location>
        <begin position="151"/>
        <end position="171"/>
    </location>
</feature>
<feature type="transmembrane region" description="Helical" evidence="6">
    <location>
        <begin position="14"/>
        <end position="36"/>
    </location>
</feature>
<comment type="caution">
    <text evidence="8">The sequence shown here is derived from an EMBL/GenBank/DDBJ whole genome shotgun (WGS) entry which is preliminary data.</text>
</comment>
<dbReference type="Pfam" id="PF13187">
    <property type="entry name" value="Fer4_9"/>
    <property type="match status" value="1"/>
</dbReference>
<keyword evidence="6" id="KW-1133">Transmembrane helix</keyword>
<feature type="transmembrane region" description="Helical" evidence="6">
    <location>
        <begin position="115"/>
        <end position="139"/>
    </location>
</feature>
<dbReference type="Pfam" id="PF11982">
    <property type="entry name" value="DUF3483"/>
    <property type="match status" value="1"/>
</dbReference>
<dbReference type="InterPro" id="IPR017900">
    <property type="entry name" value="4Fe4S_Fe_S_CS"/>
</dbReference>
<evidence type="ECO:0000313" key="8">
    <source>
        <dbReference type="EMBL" id="RNB89455.1"/>
    </source>
</evidence>
<keyword evidence="5" id="KW-0411">Iron-sulfur</keyword>
<dbReference type="InterPro" id="IPR051460">
    <property type="entry name" value="HdrC_iron-sulfur_subunit"/>
</dbReference>
<keyword evidence="4" id="KW-0408">Iron</keyword>
<evidence type="ECO:0000256" key="4">
    <source>
        <dbReference type="ARBA" id="ARBA00023004"/>
    </source>
</evidence>
<dbReference type="PROSITE" id="PS51379">
    <property type="entry name" value="4FE4S_FER_2"/>
    <property type="match status" value="2"/>
</dbReference>
<sequence>MIEIRRDTFWAIPFAYSLLMYVLATIALLVFLYGFYRRFRLWRSGRKVNIQWADVKANASYFVDMAIKQQKIKRDRLYGFMHRFTSYGFVILFIGTCLVVVDYDLGIPILQGSFYLVYEAVLDVFGVLFLIGLFIAMIVRARRTRNRLKHGWADQLFLWLFAAIGIGGYLLEGIRIAETGISYGHWSIVGYGVSKLLQGVPAFGVAWYPVWWISHAILAFGLIAVIPYTKLFHMLLAPINLLFQPVKRTGKISLPYNLEELTEEKRFTVAGVQGVKHISDFTSWQLLSTDACTECGRCDSLCPANLSGKPLAPRSIVTKIRDYMVPDRKITSFITPEELQSCTTCGACVEACPVSINHIDLILSMRRGLIQERIIEQEAEHALMKLDEQYNVWGKAWSERDQWSRGLDIPLLENDKGNDDKKGA</sequence>
<dbReference type="GO" id="GO:0005886">
    <property type="term" value="C:plasma membrane"/>
    <property type="evidence" value="ECO:0007669"/>
    <property type="project" value="UniProtKB-SubCell"/>
</dbReference>
<dbReference type="InterPro" id="IPR017896">
    <property type="entry name" value="4Fe4S_Fe-S-bd"/>
</dbReference>
<reference evidence="8 9" key="1">
    <citation type="submission" date="2018-10" db="EMBL/GenBank/DDBJ databases">
        <title>Phylogenomics of Brevibacillus.</title>
        <authorList>
            <person name="Dunlap C."/>
        </authorList>
    </citation>
    <scope>NUCLEOTIDE SEQUENCE [LARGE SCALE GENOMIC DNA]</scope>
    <source>
        <strain evidence="8 9">JCM 15716</strain>
    </source>
</reference>
<dbReference type="InterPro" id="IPR009051">
    <property type="entry name" value="Helical_ferredxn"/>
</dbReference>
<evidence type="ECO:0000256" key="5">
    <source>
        <dbReference type="ARBA" id="ARBA00023014"/>
    </source>
</evidence>
<dbReference type="Proteomes" id="UP000271031">
    <property type="component" value="Unassembled WGS sequence"/>
</dbReference>
<proteinExistence type="predicted"/>
<dbReference type="EMBL" id="RHHQ01000008">
    <property type="protein sequence ID" value="RNB89455.1"/>
    <property type="molecule type" value="Genomic_DNA"/>
</dbReference>
<evidence type="ECO:0000259" key="7">
    <source>
        <dbReference type="PROSITE" id="PS51379"/>
    </source>
</evidence>
<keyword evidence="6" id="KW-0812">Transmembrane</keyword>
<dbReference type="Gene3D" id="1.20.950.20">
    <property type="entry name" value="Transmembrane di-heme cytochromes, Chain C"/>
    <property type="match status" value="1"/>
</dbReference>
<evidence type="ECO:0000256" key="3">
    <source>
        <dbReference type="ARBA" id="ARBA00023002"/>
    </source>
</evidence>
<evidence type="ECO:0000256" key="6">
    <source>
        <dbReference type="SAM" id="Phobius"/>
    </source>
</evidence>
<dbReference type="SUPFAM" id="SSF103501">
    <property type="entry name" value="Respiratory nitrate reductase 1 gamma chain"/>
    <property type="match status" value="1"/>
</dbReference>
<accession>A0A3M8DPU0</accession>
<dbReference type="PANTHER" id="PTHR43255">
    <property type="entry name" value="IRON-SULFUR-BINDING OXIDOREDUCTASE FADF-RELATED-RELATED"/>
    <property type="match status" value="1"/>
</dbReference>
<feature type="transmembrane region" description="Helical" evidence="6">
    <location>
        <begin position="84"/>
        <end position="103"/>
    </location>
</feature>
<evidence type="ECO:0000313" key="9">
    <source>
        <dbReference type="Proteomes" id="UP000271031"/>
    </source>
</evidence>
<dbReference type="RefSeq" id="WP_122917710.1">
    <property type="nucleotide sequence ID" value="NZ_RHHQ01000008.1"/>
</dbReference>
<dbReference type="PROSITE" id="PS00198">
    <property type="entry name" value="4FE4S_FER_1"/>
    <property type="match status" value="1"/>
</dbReference>
<evidence type="ECO:0000256" key="1">
    <source>
        <dbReference type="ARBA" id="ARBA00022485"/>
    </source>
</evidence>
<dbReference type="AlphaFoldDB" id="A0A3M8DPU0"/>
<keyword evidence="9" id="KW-1185">Reference proteome</keyword>
<dbReference type="InterPro" id="IPR021872">
    <property type="entry name" value="Csal_0991-like_N"/>
</dbReference>
<dbReference type="GO" id="GO:0046872">
    <property type="term" value="F:metal ion binding"/>
    <property type="evidence" value="ECO:0007669"/>
    <property type="project" value="UniProtKB-KW"/>
</dbReference>
<keyword evidence="6" id="KW-0472">Membrane</keyword>
<feature type="domain" description="4Fe-4S ferredoxin-type" evidence="7">
    <location>
        <begin position="332"/>
        <end position="362"/>
    </location>
</feature>
<name>A0A3M8DPU0_9BACL</name>
<dbReference type="GO" id="GO:0016491">
    <property type="term" value="F:oxidoreductase activity"/>
    <property type="evidence" value="ECO:0007669"/>
    <property type="project" value="UniProtKB-KW"/>
</dbReference>
<dbReference type="OrthoDB" id="9794954at2"/>
<dbReference type="PANTHER" id="PTHR43255:SF1">
    <property type="entry name" value="IRON-SULFUR-BINDING OXIDOREDUCTASE FADF-RELATED"/>
    <property type="match status" value="1"/>
</dbReference>
<keyword evidence="1" id="KW-0004">4Fe-4S</keyword>
<gene>
    <name evidence="8" type="ORF">EDM56_09650</name>
</gene>
<protein>
    <submittedName>
        <fullName evidence="8">DUF3483 domain-containing protein</fullName>
    </submittedName>
</protein>
<feature type="domain" description="4Fe-4S ferredoxin-type" evidence="7">
    <location>
        <begin position="282"/>
        <end position="312"/>
    </location>
</feature>
<dbReference type="GO" id="GO:0051539">
    <property type="term" value="F:4 iron, 4 sulfur cluster binding"/>
    <property type="evidence" value="ECO:0007669"/>
    <property type="project" value="UniProtKB-KW"/>
</dbReference>
<evidence type="ECO:0000256" key="2">
    <source>
        <dbReference type="ARBA" id="ARBA00022723"/>
    </source>
</evidence>
<dbReference type="Gene3D" id="1.10.1060.10">
    <property type="entry name" value="Alpha-helical ferredoxin"/>
    <property type="match status" value="1"/>
</dbReference>
<dbReference type="InterPro" id="IPR036197">
    <property type="entry name" value="NarG-like_sf"/>
</dbReference>
<dbReference type="SUPFAM" id="SSF46548">
    <property type="entry name" value="alpha-helical ferredoxin"/>
    <property type="match status" value="1"/>
</dbReference>